<evidence type="ECO:0000313" key="2">
    <source>
        <dbReference type="EMBL" id="GIL70522.1"/>
    </source>
</evidence>
<reference evidence="2" key="1">
    <citation type="journal article" date="2021" name="Proc. Natl. Acad. Sci. U.S.A.">
        <title>Three genomes in the algal genus Volvox reveal the fate of a haploid sex-determining region after a transition to homothallism.</title>
        <authorList>
            <person name="Yamamoto K."/>
            <person name="Hamaji T."/>
            <person name="Kawai-Toyooka H."/>
            <person name="Matsuzaki R."/>
            <person name="Takahashi F."/>
            <person name="Nishimura Y."/>
            <person name="Kawachi M."/>
            <person name="Noguchi H."/>
            <person name="Minakuchi Y."/>
            <person name="Umen J.G."/>
            <person name="Toyoda A."/>
            <person name="Nozaki H."/>
        </authorList>
    </citation>
    <scope>NUCLEOTIDE SEQUENCE</scope>
    <source>
        <strain evidence="2">NIES-3786</strain>
    </source>
</reference>
<comment type="caution">
    <text evidence="2">The sequence shown here is derived from an EMBL/GenBank/DDBJ whole genome shotgun (WGS) entry which is preliminary data.</text>
</comment>
<accession>A0A8J4FFZ5</accession>
<name>A0A8J4FFZ5_9CHLO</name>
<dbReference type="InterPro" id="IPR011008">
    <property type="entry name" value="Dimeric_a/b-barrel"/>
</dbReference>
<feature type="non-terminal residue" evidence="2">
    <location>
        <position position="1"/>
    </location>
</feature>
<organism evidence="2 3">
    <name type="scientific">Volvox reticuliferus</name>
    <dbReference type="NCBI Taxonomy" id="1737510"/>
    <lineage>
        <taxon>Eukaryota</taxon>
        <taxon>Viridiplantae</taxon>
        <taxon>Chlorophyta</taxon>
        <taxon>core chlorophytes</taxon>
        <taxon>Chlorophyceae</taxon>
        <taxon>CS clade</taxon>
        <taxon>Chlamydomonadales</taxon>
        <taxon>Volvocaceae</taxon>
        <taxon>Volvox</taxon>
    </lineage>
</organism>
<dbReference type="Gene3D" id="3.30.70.100">
    <property type="match status" value="1"/>
</dbReference>
<gene>
    <name evidence="2" type="ORF">Vretifemale_1256</name>
</gene>
<keyword evidence="3" id="KW-1185">Reference proteome</keyword>
<feature type="compositionally biased region" description="Basic and acidic residues" evidence="1">
    <location>
        <begin position="236"/>
        <end position="245"/>
    </location>
</feature>
<evidence type="ECO:0000256" key="1">
    <source>
        <dbReference type="SAM" id="MobiDB-lite"/>
    </source>
</evidence>
<dbReference type="EMBL" id="BNCP01000002">
    <property type="protein sequence ID" value="GIL70522.1"/>
    <property type="molecule type" value="Genomic_DNA"/>
</dbReference>
<feature type="region of interest" description="Disordered" evidence="1">
    <location>
        <begin position="223"/>
        <end position="247"/>
    </location>
</feature>
<evidence type="ECO:0008006" key="4">
    <source>
        <dbReference type="Google" id="ProtNLM"/>
    </source>
</evidence>
<proteinExistence type="predicted"/>
<dbReference type="AlphaFoldDB" id="A0A8J4FFZ5"/>
<protein>
    <recommendedName>
        <fullName evidence="4">ABM domain-containing protein</fullName>
    </recommendedName>
</protein>
<dbReference type="SUPFAM" id="SSF54909">
    <property type="entry name" value="Dimeric alpha+beta barrel"/>
    <property type="match status" value="1"/>
</dbReference>
<dbReference type="OrthoDB" id="508682at2759"/>
<dbReference type="Proteomes" id="UP000747110">
    <property type="component" value="Unassembled WGS sequence"/>
</dbReference>
<evidence type="ECO:0000313" key="3">
    <source>
        <dbReference type="Proteomes" id="UP000747110"/>
    </source>
</evidence>
<sequence>QVLSRQPSHLRSAEALPKRNISISSSRLHPQQMAAIGTGRCSLPSRQRLSVVAAHRVRSQKQVAVSRTLIAKKDHEAQVASLAGEIMKWTEQESQVAGKGIVAFDCVRDGWEANTFHFWERYVSTEAFGAHTTAPQMVELLEKLQPHLEKPIGMSLYTYENGRIGPVAIQAGPKGEGGLDDATGASGAAGGASYKQTSGAFDLTKVDEHEEARREQLLLSSMGQAAAGKGAGTHQSVEKADEKAKARSPLPSLQAVLSFADAVKESVLGPLCKLLRH</sequence>